<sequence>MGEQALAELRELDELAVSGRVELGRGSGLSLTAVTDAEGTVNAHVTDSGGGSAHYVAAEGTVKVRANRQWWLNQLPGYTMAGTGVWLKAHDDMGLPLAVLHALSGRGLADTVLSAGEPRFWTSRPAIGDGGMPALALTTESGATVYVSRDAPTGDVRLLGIAGPISGGGGGASGAPGRQPAPPSATGGYPYVDLSTSKATPSAARDSAKELSETAPEAKEAAEPPAIAGSPASFVVTAGTWPPCVDIPVCSAPMTVTNVGGEAGEGTVLLSSSNGASTSAPVSLAPGGSTVVPFSVPNTAPAGGSVMINITGIVQVTSRMGKNTEVPKRLGERGIDVNNPVGAPSVYGPEVLRVLDDLTRGTDTENLSANASAARTVRTASEAGVLGPVHRLVTSPGVAGPADSADHNVSRVVDALSGDAPSATDPAKAAAVHLLERAAALAAERTEPKDKGTVVLADPAELTVEGADGKEVTGSYRADLLDTAQKRAYGIEAVPAPALDLLPRSPARAGELLRAVQRGVEKLTGGTGNKAPPGYAKVVEVYLEPAGDGLQSATLGQLTHLLGTAEVEGSTLRDVVLDEQGKPVIDELVLVNDASAGAEPGGANPDGYSLSAEALAALAAPEPPPASADPAEATVTTGEQGTTAAPLPRRPADRHQPHPELTEQEFADLEAYQLRLRAENQELFDLLRMDPDTGYSTSPRTDAEVDVALGLLTDGAIGGPLERPRPNTSGDFVTIGERNRVATTYELKGVVTRYPKWIKKTSRPFPGGYHASPAKFEAKIRQILAVGDVPVIDTTYADQAALDDLMRRITANNWTDDIVFYP</sequence>
<keyword evidence="3" id="KW-1185">Reference proteome</keyword>
<feature type="region of interest" description="Disordered" evidence="1">
    <location>
        <begin position="620"/>
        <end position="660"/>
    </location>
</feature>
<gene>
    <name evidence="2" type="ORF">SAMN05421630_112169</name>
</gene>
<reference evidence="2 3" key="1">
    <citation type="submission" date="2016-10" db="EMBL/GenBank/DDBJ databases">
        <authorList>
            <person name="de Groot N.N."/>
        </authorList>
    </citation>
    <scope>NUCLEOTIDE SEQUENCE [LARGE SCALE GENOMIC DNA]</scope>
    <source>
        <strain evidence="2 3">CGMCC 4.5506</strain>
    </source>
</reference>
<dbReference type="EMBL" id="FMZE01000012">
    <property type="protein sequence ID" value="SDD79291.1"/>
    <property type="molecule type" value="Genomic_DNA"/>
</dbReference>
<feature type="region of interest" description="Disordered" evidence="1">
    <location>
        <begin position="169"/>
        <end position="226"/>
    </location>
</feature>
<organism evidence="2 3">
    <name type="scientific">Prauserella marina</name>
    <dbReference type="NCBI Taxonomy" id="530584"/>
    <lineage>
        <taxon>Bacteria</taxon>
        <taxon>Bacillati</taxon>
        <taxon>Actinomycetota</taxon>
        <taxon>Actinomycetes</taxon>
        <taxon>Pseudonocardiales</taxon>
        <taxon>Pseudonocardiaceae</taxon>
        <taxon>Prauserella</taxon>
    </lineage>
</organism>
<evidence type="ECO:0000313" key="2">
    <source>
        <dbReference type="EMBL" id="SDD79291.1"/>
    </source>
</evidence>
<accession>A0A1G6XMT3</accession>
<evidence type="ECO:0000313" key="3">
    <source>
        <dbReference type="Proteomes" id="UP000199494"/>
    </source>
</evidence>
<name>A0A1G6XMT3_9PSEU</name>
<dbReference type="STRING" id="530584.SAMN05421630_112169"/>
<evidence type="ECO:0000256" key="1">
    <source>
        <dbReference type="SAM" id="MobiDB-lite"/>
    </source>
</evidence>
<protein>
    <submittedName>
        <fullName evidence="2">Uncharacterized protein</fullName>
    </submittedName>
</protein>
<feature type="compositionally biased region" description="Basic and acidic residues" evidence="1">
    <location>
        <begin position="650"/>
        <end position="660"/>
    </location>
</feature>
<feature type="compositionally biased region" description="Polar residues" evidence="1">
    <location>
        <begin position="634"/>
        <end position="643"/>
    </location>
</feature>
<dbReference type="AlphaFoldDB" id="A0A1G6XMT3"/>
<feature type="compositionally biased region" description="Basic and acidic residues" evidence="1">
    <location>
        <begin position="206"/>
        <end position="222"/>
    </location>
</feature>
<dbReference type="Proteomes" id="UP000199494">
    <property type="component" value="Unassembled WGS sequence"/>
</dbReference>
<proteinExistence type="predicted"/>